<comment type="caution">
    <text evidence="1">The sequence shown here is derived from an EMBL/GenBank/DDBJ whole genome shotgun (WGS) entry which is preliminary data.</text>
</comment>
<evidence type="ECO:0000313" key="2">
    <source>
        <dbReference type="Proteomes" id="UP000002817"/>
    </source>
</evidence>
<dbReference type="EMBL" id="AFWH01000024">
    <property type="protein sequence ID" value="EGU50400.1"/>
    <property type="molecule type" value="Genomic_DNA"/>
</dbReference>
<evidence type="ECO:0000313" key="1">
    <source>
        <dbReference type="EMBL" id="EGU50400.1"/>
    </source>
</evidence>
<dbReference type="Proteomes" id="UP000002817">
    <property type="component" value="Unassembled WGS sequence"/>
</dbReference>
<name>F9ST39_VIBOR</name>
<sequence length="63" mass="7293">MKSPVNILNHNYKYHIENKGLIEKFPTRLRSYNSFWGKGDLTKTAKVYPSLKLASVNRPALED</sequence>
<accession>F9ST39</accession>
<protein>
    <submittedName>
        <fullName evidence="1">Uncharacterized protein</fullName>
    </submittedName>
</protein>
<organism evidence="1 2">
    <name type="scientific">Vibrio orientalis CIP 102891 = ATCC 33934</name>
    <dbReference type="NCBI Taxonomy" id="675816"/>
    <lineage>
        <taxon>Bacteria</taxon>
        <taxon>Pseudomonadati</taxon>
        <taxon>Pseudomonadota</taxon>
        <taxon>Gammaproteobacteria</taxon>
        <taxon>Vibrionales</taxon>
        <taxon>Vibrionaceae</taxon>
        <taxon>Vibrio</taxon>
        <taxon>Vibrio oreintalis group</taxon>
    </lineage>
</organism>
<dbReference type="AlphaFoldDB" id="F9ST39"/>
<proteinExistence type="predicted"/>
<gene>
    <name evidence="1" type="ORF">VIOR3934_08079</name>
</gene>
<reference evidence="1 2" key="1">
    <citation type="journal article" date="2012" name="Int. J. Syst. Evol. Microbiol.">
        <title>Vibrio caribbeanicus sp. nov., isolated from the marine sponge Scleritoderma cyanea.</title>
        <authorList>
            <person name="Hoffmann M."/>
            <person name="Monday S.R."/>
            <person name="Allard M.W."/>
            <person name="Strain E.A."/>
            <person name="Whittaker P."/>
            <person name="Naum M."/>
            <person name="McCarthy P.J."/>
            <person name="Lopez J.V."/>
            <person name="Fischer M."/>
            <person name="Brown E.W."/>
        </authorList>
    </citation>
    <scope>NUCLEOTIDE SEQUENCE [LARGE SCALE GENOMIC DNA]</scope>
    <source>
        <strain evidence="2">CIP 102891 / ATCC 33934</strain>
    </source>
</reference>